<name>A0AAW4ZVW1_PHOPO</name>
<comment type="caution">
    <text evidence="1">The sequence shown here is derived from an EMBL/GenBank/DDBJ whole genome shotgun (WGS) entry which is preliminary data.</text>
</comment>
<dbReference type="AlphaFoldDB" id="A0AAW4ZVW1"/>
<evidence type="ECO:0000313" key="2">
    <source>
        <dbReference type="Proteomes" id="UP000813876"/>
    </source>
</evidence>
<dbReference type="RefSeq" id="WP_232581233.1">
    <property type="nucleotide sequence ID" value="NZ_WMCP01000011.1"/>
</dbReference>
<sequence length="167" mass="19074">MNAQQQAAIETLLQINPMPLLNEKVLAARILDAECRYKGDRIGDSVYDPYKQFTMGFDCIFDMLNKVQNLHKQGYQHSSNDHLLRTNVTGHIVMIKPNKMQKVELKNLTTTITTQYEAEIKKAQESHLQSILSQANEEAEQRVATQRKATQDAAQEEMVKSFMSMAK</sequence>
<proteinExistence type="predicted"/>
<reference evidence="1" key="1">
    <citation type="submission" date="2019-11" db="EMBL/GenBank/DDBJ databases">
        <title>Comparative genomics of photobacteria reveal adaptation to distinct habitats.</title>
        <authorList>
            <person name="Fuertes-Perez S."/>
            <person name="Hilgarth M."/>
            <person name="Vogel R.F."/>
        </authorList>
    </citation>
    <scope>NUCLEOTIDE SEQUENCE</scope>
    <source>
        <strain evidence="1">TMW2.2145</strain>
    </source>
</reference>
<organism evidence="1 2">
    <name type="scientific">Photobacterium phosphoreum</name>
    <dbReference type="NCBI Taxonomy" id="659"/>
    <lineage>
        <taxon>Bacteria</taxon>
        <taxon>Pseudomonadati</taxon>
        <taxon>Pseudomonadota</taxon>
        <taxon>Gammaproteobacteria</taxon>
        <taxon>Vibrionales</taxon>
        <taxon>Vibrionaceae</taxon>
        <taxon>Photobacterium</taxon>
    </lineage>
</organism>
<evidence type="ECO:0000313" key="1">
    <source>
        <dbReference type="EMBL" id="MCF2302226.1"/>
    </source>
</evidence>
<accession>A0AAW4ZVW1</accession>
<dbReference type="Proteomes" id="UP000813876">
    <property type="component" value="Unassembled WGS sequence"/>
</dbReference>
<dbReference type="EMBL" id="WMCP01000011">
    <property type="protein sequence ID" value="MCF2302226.1"/>
    <property type="molecule type" value="Genomic_DNA"/>
</dbReference>
<gene>
    <name evidence="1" type="ORF">GLP33_10835</name>
</gene>
<protein>
    <submittedName>
        <fullName evidence="1">Uncharacterized protein</fullName>
    </submittedName>
</protein>